<proteinExistence type="predicted"/>
<sequence length="71" mass="7989">MYEKNIPLSNVFLFLFVNPSALFLKENSSHGLCKKALSMSNYVHADFQLPESACYRAYQGSAEPTPIPQFS</sequence>
<dbReference type="EMBL" id="BMAO01009216">
    <property type="protein sequence ID" value="GFR29443.1"/>
    <property type="molecule type" value="Genomic_DNA"/>
</dbReference>
<dbReference type="AlphaFoldDB" id="A0A8X6HT85"/>
<keyword evidence="2" id="KW-1185">Reference proteome</keyword>
<comment type="caution">
    <text evidence="1">The sequence shown here is derived from an EMBL/GenBank/DDBJ whole genome shotgun (WGS) entry which is preliminary data.</text>
</comment>
<evidence type="ECO:0000313" key="2">
    <source>
        <dbReference type="Proteomes" id="UP000887116"/>
    </source>
</evidence>
<protein>
    <submittedName>
        <fullName evidence="1">Uncharacterized protein</fullName>
    </submittedName>
</protein>
<name>A0A8X6HT85_TRICU</name>
<reference evidence="1" key="1">
    <citation type="submission" date="2020-07" db="EMBL/GenBank/DDBJ databases">
        <title>Multicomponent nature underlies the extraordinary mechanical properties of spider dragline silk.</title>
        <authorList>
            <person name="Kono N."/>
            <person name="Nakamura H."/>
            <person name="Mori M."/>
            <person name="Yoshida Y."/>
            <person name="Ohtoshi R."/>
            <person name="Malay A.D."/>
            <person name="Moran D.A.P."/>
            <person name="Tomita M."/>
            <person name="Numata K."/>
            <person name="Arakawa K."/>
        </authorList>
    </citation>
    <scope>NUCLEOTIDE SEQUENCE</scope>
</reference>
<dbReference type="Proteomes" id="UP000887116">
    <property type="component" value="Unassembled WGS sequence"/>
</dbReference>
<accession>A0A8X6HT85</accession>
<organism evidence="1 2">
    <name type="scientific">Trichonephila clavata</name>
    <name type="common">Joro spider</name>
    <name type="synonym">Nephila clavata</name>
    <dbReference type="NCBI Taxonomy" id="2740835"/>
    <lineage>
        <taxon>Eukaryota</taxon>
        <taxon>Metazoa</taxon>
        <taxon>Ecdysozoa</taxon>
        <taxon>Arthropoda</taxon>
        <taxon>Chelicerata</taxon>
        <taxon>Arachnida</taxon>
        <taxon>Araneae</taxon>
        <taxon>Araneomorphae</taxon>
        <taxon>Entelegynae</taxon>
        <taxon>Araneoidea</taxon>
        <taxon>Nephilidae</taxon>
        <taxon>Trichonephila</taxon>
    </lineage>
</organism>
<gene>
    <name evidence="1" type="ORF">TNCT_714501</name>
</gene>
<evidence type="ECO:0000313" key="1">
    <source>
        <dbReference type="EMBL" id="GFR29443.1"/>
    </source>
</evidence>